<gene>
    <name evidence="1" type="ORF">SAMN05421878_102220</name>
</gene>
<accession>A0A1G7AHQ6</accession>
<proteinExistence type="predicted"/>
<sequence length="170" mass="18616">MGSDKCSTFPPCCQNPQLWLENRFAWAGAVAGHLVARAARFARTAWFAWAAQFAWAGAVAGRLVVRAACSSQATEINNKRGWEASLHLPAPLGLVLPILPVPLTLENRRLLLWRTGAAHSGELARFAGASTNFQQQPLCTLCSFHSARCRQNSLAVRGGQSGWWRWCLST</sequence>
<name>A0A1G7AHQ6_9ACTO</name>
<dbReference type="Proteomes" id="UP000182744">
    <property type="component" value="Unassembled WGS sequence"/>
</dbReference>
<keyword evidence="2" id="KW-1185">Reference proteome</keyword>
<protein>
    <submittedName>
        <fullName evidence="1">Uncharacterized protein</fullName>
    </submittedName>
</protein>
<evidence type="ECO:0000313" key="1">
    <source>
        <dbReference type="EMBL" id="SDE13997.1"/>
    </source>
</evidence>
<dbReference type="AlphaFoldDB" id="A0A1G7AHQ6"/>
<evidence type="ECO:0000313" key="2">
    <source>
        <dbReference type="Proteomes" id="UP000182744"/>
    </source>
</evidence>
<dbReference type="EMBL" id="FNAU01000002">
    <property type="protein sequence ID" value="SDE13997.1"/>
    <property type="molecule type" value="Genomic_DNA"/>
</dbReference>
<reference evidence="2" key="1">
    <citation type="submission" date="2016-10" db="EMBL/GenBank/DDBJ databases">
        <authorList>
            <person name="Varghese N."/>
        </authorList>
    </citation>
    <scope>NUCLEOTIDE SEQUENCE [LARGE SCALE GENOMIC DNA]</scope>
    <source>
        <strain evidence="2">DSM 20639</strain>
    </source>
</reference>
<organism evidence="1 2">
    <name type="scientific">Actinobaculum suis</name>
    <dbReference type="NCBI Taxonomy" id="1657"/>
    <lineage>
        <taxon>Bacteria</taxon>
        <taxon>Bacillati</taxon>
        <taxon>Actinomycetota</taxon>
        <taxon>Actinomycetes</taxon>
        <taxon>Actinomycetales</taxon>
        <taxon>Actinomycetaceae</taxon>
        <taxon>Actinobaculum</taxon>
    </lineage>
</organism>